<dbReference type="PANTHER" id="PTHR43677:SF4">
    <property type="entry name" value="QUINONE OXIDOREDUCTASE-LIKE PROTEIN 2"/>
    <property type="match status" value="1"/>
</dbReference>
<dbReference type="OrthoDB" id="4190732at2"/>
<dbReference type="InterPro" id="IPR051397">
    <property type="entry name" value="Zn-ADH-like_protein"/>
</dbReference>
<dbReference type="InterPro" id="IPR011032">
    <property type="entry name" value="GroES-like_sf"/>
</dbReference>
<dbReference type="KEGG" id="paby:Ga0080574_TMP5025"/>
<dbReference type="SUPFAM" id="SSF51735">
    <property type="entry name" value="NAD(P)-binding Rossmann-fold domains"/>
    <property type="match status" value="1"/>
</dbReference>
<dbReference type="RefSeq" id="WP_076706240.1">
    <property type="nucleotide sequence ID" value="NZ_CP015095.1"/>
</dbReference>
<dbReference type="CDD" id="cd08241">
    <property type="entry name" value="QOR1"/>
    <property type="match status" value="1"/>
</dbReference>
<dbReference type="InterPro" id="IPR013149">
    <property type="entry name" value="ADH-like_C"/>
</dbReference>
<dbReference type="Gene3D" id="3.40.50.720">
    <property type="entry name" value="NAD(P)-binding Rossmann-like Domain"/>
    <property type="match status" value="1"/>
</dbReference>
<dbReference type="InterPro" id="IPR013154">
    <property type="entry name" value="ADH-like_N"/>
</dbReference>
<gene>
    <name evidence="2" type="ORF">Ga0080574_TMP5025</name>
</gene>
<dbReference type="SUPFAM" id="SSF50129">
    <property type="entry name" value="GroES-like"/>
    <property type="match status" value="1"/>
</dbReference>
<dbReference type="Proteomes" id="UP000187059">
    <property type="component" value="Plasmid pPABY4"/>
</dbReference>
<name>A0A1P8V104_9RHOB</name>
<evidence type="ECO:0000313" key="3">
    <source>
        <dbReference type="Proteomes" id="UP000187059"/>
    </source>
</evidence>
<dbReference type="Pfam" id="PF00107">
    <property type="entry name" value="ADH_zinc_N"/>
    <property type="match status" value="1"/>
</dbReference>
<dbReference type="InterPro" id="IPR036291">
    <property type="entry name" value="NAD(P)-bd_dom_sf"/>
</dbReference>
<keyword evidence="3" id="KW-1185">Reference proteome</keyword>
<organism evidence="2 3">
    <name type="scientific">Salipiger abyssi</name>
    <dbReference type="NCBI Taxonomy" id="1250539"/>
    <lineage>
        <taxon>Bacteria</taxon>
        <taxon>Pseudomonadati</taxon>
        <taxon>Pseudomonadota</taxon>
        <taxon>Alphaproteobacteria</taxon>
        <taxon>Rhodobacterales</taxon>
        <taxon>Roseobacteraceae</taxon>
        <taxon>Salipiger</taxon>
    </lineage>
</organism>
<proteinExistence type="predicted"/>
<feature type="domain" description="Enoyl reductase (ER)" evidence="1">
    <location>
        <begin position="10"/>
        <end position="327"/>
    </location>
</feature>
<dbReference type="AlphaFoldDB" id="A0A1P8V104"/>
<evidence type="ECO:0000313" key="2">
    <source>
        <dbReference type="EMBL" id="APZ55307.1"/>
    </source>
</evidence>
<dbReference type="SMART" id="SM00829">
    <property type="entry name" value="PKS_ER"/>
    <property type="match status" value="1"/>
</dbReference>
<dbReference type="GO" id="GO:0016491">
    <property type="term" value="F:oxidoreductase activity"/>
    <property type="evidence" value="ECO:0007669"/>
    <property type="project" value="InterPro"/>
</dbReference>
<dbReference type="EMBL" id="CP015095">
    <property type="protein sequence ID" value="APZ55307.1"/>
    <property type="molecule type" value="Genomic_DNA"/>
</dbReference>
<dbReference type="PANTHER" id="PTHR43677">
    <property type="entry name" value="SHORT-CHAIN DEHYDROGENASE/REDUCTASE"/>
    <property type="match status" value="1"/>
</dbReference>
<dbReference type="Pfam" id="PF08240">
    <property type="entry name" value="ADH_N"/>
    <property type="match status" value="1"/>
</dbReference>
<dbReference type="Gene3D" id="3.90.180.10">
    <property type="entry name" value="Medium-chain alcohol dehydrogenases, catalytic domain"/>
    <property type="match status" value="1"/>
</dbReference>
<keyword evidence="2" id="KW-0614">Plasmid</keyword>
<protein>
    <submittedName>
        <fullName evidence="2">Zn-dependent oxidoreductase, NADPH:quinone reductase</fullName>
    </submittedName>
</protein>
<accession>A0A1P8V104</accession>
<reference evidence="2 3" key="1">
    <citation type="submission" date="2016-04" db="EMBL/GenBank/DDBJ databases">
        <title>Deep-sea bacteria in the southern Pacific.</title>
        <authorList>
            <person name="Tang K."/>
        </authorList>
    </citation>
    <scope>NUCLEOTIDE SEQUENCE [LARGE SCALE GENOMIC DNA]</scope>
    <source>
        <strain evidence="2 3">JLT2014</strain>
        <plasmid evidence="3">ppaby4</plasmid>
    </source>
</reference>
<sequence>MKAVIVREFTPFDQAQYGDLPDPEPGEGEVVVDIEAAEANFPDILYIEGKYQKKPPFPFSPGLAGAGIVSKLGAGVTGLSVGQRVMVLPSYGTYAEKLALPAGYCFPMPDDLPFDVAASFGLVYQTAYFALTDRAAMTPGDTVLVLGATGGVGMAAVQLARALGAGTVIAATRGEKGAALAREFGADAVVDTGMENLRDGMRDAVKEATGGHGADVVIDPVGGDASAAALRAMAWCGRLIVVGFASGQIPQFGGNYLLVKNITVGGVQWTDYRARQLDRVQEAQAHIFRLWSEGKLAPRIADRLPLAQFAVALAGLQAAKVSGKIILTTKDRGE</sequence>
<geneLocation type="plasmid" evidence="3">
    <name>ppaby4</name>
</geneLocation>
<evidence type="ECO:0000259" key="1">
    <source>
        <dbReference type="SMART" id="SM00829"/>
    </source>
</evidence>
<dbReference type="InterPro" id="IPR020843">
    <property type="entry name" value="ER"/>
</dbReference>